<protein>
    <submittedName>
        <fullName evidence="2">Uncharacterized protein</fullName>
    </submittedName>
</protein>
<reference evidence="2" key="2">
    <citation type="journal article" date="2016" name="Fungal Biol.">
        <title>Ochratoxin A production by Penicillium thymicola.</title>
        <authorList>
            <person name="Nguyen H.D.T."/>
            <person name="McMullin D.R."/>
            <person name="Ponomareva E."/>
            <person name="Riley R."/>
            <person name="Pomraning K.R."/>
            <person name="Baker S.E."/>
            <person name="Seifert K.A."/>
        </authorList>
    </citation>
    <scope>NUCLEOTIDE SEQUENCE</scope>
    <source>
        <strain evidence="2">DAOM 180753</strain>
    </source>
</reference>
<keyword evidence="3" id="KW-1185">Reference proteome</keyword>
<evidence type="ECO:0000313" key="2">
    <source>
        <dbReference type="EMBL" id="KAJ9490283.1"/>
    </source>
</evidence>
<dbReference type="Proteomes" id="UP001227192">
    <property type="component" value="Unassembled WGS sequence"/>
</dbReference>
<gene>
    <name evidence="2" type="ORF">VN97_g2995</name>
</gene>
<proteinExistence type="predicted"/>
<comment type="caution">
    <text evidence="2">The sequence shown here is derived from an EMBL/GenBank/DDBJ whole genome shotgun (WGS) entry which is preliminary data.</text>
</comment>
<evidence type="ECO:0000256" key="1">
    <source>
        <dbReference type="SAM" id="MobiDB-lite"/>
    </source>
</evidence>
<evidence type="ECO:0000313" key="3">
    <source>
        <dbReference type="Proteomes" id="UP001227192"/>
    </source>
</evidence>
<feature type="region of interest" description="Disordered" evidence="1">
    <location>
        <begin position="80"/>
        <end position="99"/>
    </location>
</feature>
<sequence>MVTSCDSSDLLEPKLNNDVSGETRNYRRTMLQVAIRQDGVLPELVHIYLTSGVALPTVSIKGISGKGFATRDWPTQLRRFIESRPPQSPQMGLNPGPKA</sequence>
<organism evidence="2 3">
    <name type="scientific">Penicillium thymicola</name>
    <dbReference type="NCBI Taxonomy" id="293382"/>
    <lineage>
        <taxon>Eukaryota</taxon>
        <taxon>Fungi</taxon>
        <taxon>Dikarya</taxon>
        <taxon>Ascomycota</taxon>
        <taxon>Pezizomycotina</taxon>
        <taxon>Eurotiomycetes</taxon>
        <taxon>Eurotiomycetidae</taxon>
        <taxon>Eurotiales</taxon>
        <taxon>Aspergillaceae</taxon>
        <taxon>Penicillium</taxon>
    </lineage>
</organism>
<reference evidence="2" key="1">
    <citation type="submission" date="2015-06" db="EMBL/GenBank/DDBJ databases">
        <authorList>
            <person name="Nguyen H."/>
        </authorList>
    </citation>
    <scope>NUCLEOTIDE SEQUENCE</scope>
    <source>
        <strain evidence="2">DAOM 180753</strain>
    </source>
</reference>
<name>A0AAI9TNA4_PENTH</name>
<dbReference type="EMBL" id="LACB01000061">
    <property type="protein sequence ID" value="KAJ9490283.1"/>
    <property type="molecule type" value="Genomic_DNA"/>
</dbReference>
<accession>A0AAI9TNA4</accession>
<dbReference type="AlphaFoldDB" id="A0AAI9TNA4"/>